<proteinExistence type="predicted"/>
<evidence type="ECO:0000313" key="2">
    <source>
        <dbReference type="Proteomes" id="UP000198705"/>
    </source>
</evidence>
<evidence type="ECO:0000313" key="1">
    <source>
        <dbReference type="EMBL" id="SFN62287.1"/>
    </source>
</evidence>
<dbReference type="GO" id="GO:0020037">
    <property type="term" value="F:heme binding"/>
    <property type="evidence" value="ECO:0007669"/>
    <property type="project" value="InterPro"/>
</dbReference>
<dbReference type="InterPro" id="IPR009050">
    <property type="entry name" value="Globin-like_sf"/>
</dbReference>
<dbReference type="GO" id="GO:0019825">
    <property type="term" value="F:oxygen binding"/>
    <property type="evidence" value="ECO:0007669"/>
    <property type="project" value="InterPro"/>
</dbReference>
<sequence length="134" mass="16163">MDKKNIETRDDVFLLVSSFYEKVRADEFLGPFFNRVITDWDAHIERLTTFWETSLFMTRKLEKKYYGNPLEVHVQVDKENNHTITEHHFGAWLNLWFQTIDEHFEGEVADNAKRRARKMGSFMYLNIFQARQKP</sequence>
<dbReference type="SUPFAM" id="SSF46458">
    <property type="entry name" value="Globin-like"/>
    <property type="match status" value="1"/>
</dbReference>
<dbReference type="STRING" id="649333.SAMN04487989_10279"/>
<name>A0A1I5AIM0_9FLAO</name>
<gene>
    <name evidence="1" type="ORF">SAMN04487989_10279</name>
</gene>
<dbReference type="CDD" id="cd08916">
    <property type="entry name" value="TrHb3_P"/>
    <property type="match status" value="1"/>
</dbReference>
<accession>A0A1I5AIM0</accession>
<dbReference type="OrthoDB" id="25954at2"/>
<dbReference type="AlphaFoldDB" id="A0A1I5AIM0"/>
<dbReference type="RefSeq" id="WP_092206874.1">
    <property type="nucleotide sequence ID" value="NZ_FOVN01000002.1"/>
</dbReference>
<keyword evidence="2" id="KW-1185">Reference proteome</keyword>
<dbReference type="EMBL" id="FOVN01000002">
    <property type="protein sequence ID" value="SFN62287.1"/>
    <property type="molecule type" value="Genomic_DNA"/>
</dbReference>
<dbReference type="Proteomes" id="UP000198705">
    <property type="component" value="Unassembled WGS sequence"/>
</dbReference>
<dbReference type="InterPro" id="IPR012292">
    <property type="entry name" value="Globin/Proto"/>
</dbReference>
<protein>
    <submittedName>
        <fullName evidence="1">Hemoglobin</fullName>
    </submittedName>
</protein>
<dbReference type="Gene3D" id="1.10.490.10">
    <property type="entry name" value="Globins"/>
    <property type="match status" value="1"/>
</dbReference>
<reference evidence="2" key="1">
    <citation type="submission" date="2016-10" db="EMBL/GenBank/DDBJ databases">
        <authorList>
            <person name="Varghese N."/>
            <person name="Submissions S."/>
        </authorList>
    </citation>
    <scope>NUCLEOTIDE SEQUENCE [LARGE SCALE GENOMIC DNA]</scope>
    <source>
        <strain evidence="2">DSM 23925</strain>
    </source>
</reference>
<organism evidence="1 2">
    <name type="scientific">Bizionia echini</name>
    <dbReference type="NCBI Taxonomy" id="649333"/>
    <lineage>
        <taxon>Bacteria</taxon>
        <taxon>Pseudomonadati</taxon>
        <taxon>Bacteroidota</taxon>
        <taxon>Flavobacteriia</taxon>
        <taxon>Flavobacteriales</taxon>
        <taxon>Flavobacteriaceae</taxon>
        <taxon>Bizionia</taxon>
    </lineage>
</organism>